<dbReference type="Proteomes" id="UP001596152">
    <property type="component" value="Unassembled WGS sequence"/>
</dbReference>
<keyword evidence="1" id="KW-0732">Signal</keyword>
<proteinExistence type="predicted"/>
<gene>
    <name evidence="2" type="ORF">ACFPIE_04970</name>
</gene>
<dbReference type="RefSeq" id="WP_374038931.1">
    <property type="nucleotide sequence ID" value="NZ_CP169082.1"/>
</dbReference>
<accession>A0ABW0FNY6</accession>
<evidence type="ECO:0000256" key="1">
    <source>
        <dbReference type="SAM" id="SignalP"/>
    </source>
</evidence>
<organism evidence="2 3">
    <name type="scientific">Brevundimonas staleyi</name>
    <dbReference type="NCBI Taxonomy" id="74326"/>
    <lineage>
        <taxon>Bacteria</taxon>
        <taxon>Pseudomonadati</taxon>
        <taxon>Pseudomonadota</taxon>
        <taxon>Alphaproteobacteria</taxon>
        <taxon>Caulobacterales</taxon>
        <taxon>Caulobacteraceae</taxon>
        <taxon>Brevundimonas</taxon>
    </lineage>
</organism>
<keyword evidence="3" id="KW-1185">Reference proteome</keyword>
<protein>
    <submittedName>
        <fullName evidence="2">Uncharacterized protein</fullName>
    </submittedName>
</protein>
<reference evidence="3" key="1">
    <citation type="journal article" date="2019" name="Int. J. Syst. Evol. Microbiol.">
        <title>The Global Catalogue of Microorganisms (GCM) 10K type strain sequencing project: providing services to taxonomists for standard genome sequencing and annotation.</title>
        <authorList>
            <consortium name="The Broad Institute Genomics Platform"/>
            <consortium name="The Broad Institute Genome Sequencing Center for Infectious Disease"/>
            <person name="Wu L."/>
            <person name="Ma J."/>
        </authorList>
    </citation>
    <scope>NUCLEOTIDE SEQUENCE [LARGE SCALE GENOMIC DNA]</scope>
    <source>
        <strain evidence="3">JCM 12125</strain>
    </source>
</reference>
<evidence type="ECO:0000313" key="2">
    <source>
        <dbReference type="EMBL" id="MFC5343256.1"/>
    </source>
</evidence>
<name>A0ABW0FNY6_9CAUL</name>
<comment type="caution">
    <text evidence="2">The sequence shown here is derived from an EMBL/GenBank/DDBJ whole genome shotgun (WGS) entry which is preliminary data.</text>
</comment>
<sequence length="114" mass="11806">MRVSLILFGAALGLMTAAPASAAPDDCVWTSRLTNPRLPLGRLRDLPSGMVCPAALAAPAPGAPVAEPVATPVTVVVLHEIRVRPSQVIIEPPEIHFVDELPPAEAPPAAEPTP</sequence>
<evidence type="ECO:0000313" key="3">
    <source>
        <dbReference type="Proteomes" id="UP001596152"/>
    </source>
</evidence>
<dbReference type="EMBL" id="JBHSLF010000011">
    <property type="protein sequence ID" value="MFC5343256.1"/>
    <property type="molecule type" value="Genomic_DNA"/>
</dbReference>
<feature type="chain" id="PRO_5046438946" evidence="1">
    <location>
        <begin position="23"/>
        <end position="114"/>
    </location>
</feature>
<feature type="signal peptide" evidence="1">
    <location>
        <begin position="1"/>
        <end position="22"/>
    </location>
</feature>